<evidence type="ECO:0000313" key="2">
    <source>
        <dbReference type="Proteomes" id="UP000694429"/>
    </source>
</evidence>
<sequence length="67" mass="7790">MCHRKAVVKKNAHMPEKIQWDSVERTTQVLEKNIIERRPLGPALRRFFYKKYIPSVPALHGGTSCDI</sequence>
<organism evidence="1 2">
    <name type="scientific">Canis lupus familiaris</name>
    <name type="common">Dog</name>
    <name type="synonym">Canis familiaris</name>
    <dbReference type="NCBI Taxonomy" id="9615"/>
    <lineage>
        <taxon>Eukaryota</taxon>
        <taxon>Metazoa</taxon>
        <taxon>Chordata</taxon>
        <taxon>Craniata</taxon>
        <taxon>Vertebrata</taxon>
        <taxon>Euteleostomi</taxon>
        <taxon>Mammalia</taxon>
        <taxon>Eutheria</taxon>
        <taxon>Laurasiatheria</taxon>
        <taxon>Carnivora</taxon>
        <taxon>Caniformia</taxon>
        <taxon>Canidae</taxon>
        <taxon>Canis</taxon>
    </lineage>
</organism>
<dbReference type="Ensembl" id="ENSCAFT00030045229.1">
    <property type="protein sequence ID" value="ENSCAFP00030039488.1"/>
    <property type="gene ID" value="ENSCAFG00030024592.1"/>
</dbReference>
<reference evidence="1" key="1">
    <citation type="submission" date="2019-03" db="EMBL/GenBank/DDBJ databases">
        <authorList>
            <person name="Warren W.C."/>
            <person name="Johnson G.S."/>
        </authorList>
    </citation>
    <scope>NUCLEOTIDE SEQUENCE [LARGE SCALE GENOMIC DNA]</scope>
    <source>
        <strain evidence="1">Basenji</strain>
    </source>
</reference>
<proteinExistence type="predicted"/>
<accession>A0A8C0PKC8</accession>
<evidence type="ECO:0000313" key="1">
    <source>
        <dbReference type="Ensembl" id="ENSCAFP00030039488.1"/>
    </source>
</evidence>
<dbReference type="Proteomes" id="UP000694429">
    <property type="component" value="Chromosome 34"/>
</dbReference>
<protein>
    <submittedName>
        <fullName evidence="1">Uncharacterized protein</fullName>
    </submittedName>
</protein>
<dbReference type="AlphaFoldDB" id="A0A8C0PKC8"/>
<reference evidence="1" key="2">
    <citation type="submission" date="2025-08" db="UniProtKB">
        <authorList>
            <consortium name="Ensembl"/>
        </authorList>
    </citation>
    <scope>IDENTIFICATION</scope>
</reference>
<name>A0A8C0PKC8_CANLF</name>